<feature type="domain" description="SLH" evidence="5">
    <location>
        <begin position="147"/>
        <end position="210"/>
    </location>
</feature>
<feature type="domain" description="SLH" evidence="5">
    <location>
        <begin position="23"/>
        <end position="82"/>
    </location>
</feature>
<keyword evidence="7" id="KW-1185">Reference proteome</keyword>
<dbReference type="Proteomes" id="UP000614200">
    <property type="component" value="Unassembled WGS sequence"/>
</dbReference>
<organism evidence="6 7">
    <name type="scientific">Fusibacter ferrireducens</name>
    <dbReference type="NCBI Taxonomy" id="2785058"/>
    <lineage>
        <taxon>Bacteria</taxon>
        <taxon>Bacillati</taxon>
        <taxon>Bacillota</taxon>
        <taxon>Clostridia</taxon>
        <taxon>Eubacteriales</taxon>
        <taxon>Eubacteriales Family XII. Incertae Sedis</taxon>
        <taxon>Fusibacter</taxon>
    </lineage>
</organism>
<dbReference type="Pfam" id="PF09479">
    <property type="entry name" value="Flg_new"/>
    <property type="match status" value="1"/>
</dbReference>
<feature type="signal peptide" evidence="4">
    <location>
        <begin position="1"/>
        <end position="23"/>
    </location>
</feature>
<dbReference type="PANTHER" id="PTHR43308:SF5">
    <property type="entry name" value="S-LAYER PROTEIN _ PEPTIDOGLYCAN ENDO-BETA-N-ACETYLGLUCOSAMINIDASE"/>
    <property type="match status" value="1"/>
</dbReference>
<evidence type="ECO:0000256" key="2">
    <source>
        <dbReference type="ARBA" id="ARBA00022737"/>
    </source>
</evidence>
<dbReference type="NCBIfam" id="TIGR02543">
    <property type="entry name" value="List_Bact_rpt"/>
    <property type="match status" value="1"/>
</dbReference>
<proteinExistence type="predicted"/>
<evidence type="ECO:0000313" key="7">
    <source>
        <dbReference type="Proteomes" id="UP000614200"/>
    </source>
</evidence>
<evidence type="ECO:0000259" key="5">
    <source>
        <dbReference type="PROSITE" id="PS51272"/>
    </source>
</evidence>
<dbReference type="Gene3D" id="2.60.40.4270">
    <property type="entry name" value="Listeria-Bacteroides repeat domain"/>
    <property type="match status" value="1"/>
</dbReference>
<dbReference type="EMBL" id="JADKNH010000016">
    <property type="protein sequence ID" value="MBF4695511.1"/>
    <property type="molecule type" value="Genomic_DNA"/>
</dbReference>
<reference evidence="6 7" key="1">
    <citation type="submission" date="2020-11" db="EMBL/GenBank/DDBJ databases">
        <title>Fusibacter basophilias sp. nov.</title>
        <authorList>
            <person name="Qiu D."/>
        </authorList>
    </citation>
    <scope>NUCLEOTIDE SEQUENCE [LARGE SCALE GENOMIC DNA]</scope>
    <source>
        <strain evidence="6 7">Q10-2</strain>
    </source>
</reference>
<protein>
    <submittedName>
        <fullName evidence="6">S-layer homology domain-containing protein</fullName>
    </submittedName>
</protein>
<name>A0ABR9ZYQ9_9FIRM</name>
<feature type="chain" id="PRO_5045441586" evidence="4">
    <location>
        <begin position="24"/>
        <end position="1128"/>
    </location>
</feature>
<dbReference type="Pfam" id="PF00395">
    <property type="entry name" value="SLH"/>
    <property type="match status" value="3"/>
</dbReference>
<dbReference type="InterPro" id="IPR013378">
    <property type="entry name" value="InlB-like_B-rpt"/>
</dbReference>
<evidence type="ECO:0000256" key="4">
    <source>
        <dbReference type="SAM" id="SignalP"/>
    </source>
</evidence>
<accession>A0ABR9ZYQ9</accession>
<dbReference type="InterPro" id="IPR001119">
    <property type="entry name" value="SLH_dom"/>
</dbReference>
<feature type="compositionally biased region" description="Gly residues" evidence="3">
    <location>
        <begin position="431"/>
        <end position="447"/>
    </location>
</feature>
<dbReference type="PROSITE" id="PS51272">
    <property type="entry name" value="SLH"/>
    <property type="match status" value="3"/>
</dbReference>
<feature type="region of interest" description="Disordered" evidence="3">
    <location>
        <begin position="413"/>
        <end position="469"/>
    </location>
</feature>
<feature type="domain" description="SLH" evidence="5">
    <location>
        <begin position="83"/>
        <end position="146"/>
    </location>
</feature>
<evidence type="ECO:0000256" key="1">
    <source>
        <dbReference type="ARBA" id="ARBA00004196"/>
    </source>
</evidence>
<keyword evidence="2" id="KW-0677">Repeat</keyword>
<dbReference type="RefSeq" id="WP_194703748.1">
    <property type="nucleotide sequence ID" value="NZ_JADKNH010000016.1"/>
</dbReference>
<dbReference type="InterPro" id="IPR042229">
    <property type="entry name" value="Listeria/Bacterioides_rpt_sf"/>
</dbReference>
<comment type="caution">
    <text evidence="6">The sequence shown here is derived from an EMBL/GenBank/DDBJ whole genome shotgun (WGS) entry which is preliminary data.</text>
</comment>
<comment type="subcellular location">
    <subcellularLocation>
        <location evidence="1">Cell envelope</location>
    </subcellularLocation>
</comment>
<dbReference type="InterPro" id="IPR051465">
    <property type="entry name" value="Cell_Envelope_Struct_Comp"/>
</dbReference>
<gene>
    <name evidence="6" type="ORF">ISU02_20655</name>
</gene>
<dbReference type="PANTHER" id="PTHR43308">
    <property type="entry name" value="OUTER MEMBRANE PROTEIN ALPHA-RELATED"/>
    <property type="match status" value="1"/>
</dbReference>
<keyword evidence="4" id="KW-0732">Signal</keyword>
<evidence type="ECO:0000313" key="6">
    <source>
        <dbReference type="EMBL" id="MBF4695511.1"/>
    </source>
</evidence>
<sequence>MKRILSMVLIVALMITLITPVYADVAVQDDLVGHWSESIMREWIGEELISGYDGNSYKPNTAITRAEFCTLLNNVIGLTATENTVAFKDVAPSDWFYQTIKNAASNGWVSGYEDGAFYPNNPIKREEAAVVVKKILSQNAASQSTSLNHFKDYNEISTWSKEAIETLVNKGYLNGYPDGTFRAKQSITRGEAVAMLGKVFGEIFSAKGTYKGAKETTYENVTIASADVTLEDMMVKGDLYIAESVGNGDVTLNNVTVEGDIIVKGGGEHSIHFNNTNVLGALIVKKADNKIRIIASGTTRVNVTYLASGALLVEDELAADGFNNVILNAETLEGLEIELVGRFNTVEALTEGFKINLPEKSTIQQLNVNDKAVGFDVAGKGTIQAASVNANDSRIDVSVDKMSVGEKVKGVTANGKEMAGGTDANNPQAGGIAGGTTGGTTGPGSSGGSSSNDSKDDSKDDDKKDPTPLAVLTLSNTSVQMTTTQMITVTATVQSTTSSMVNANVIWVSQSPNAVSVSKNGSEVSNTGNQMVIENQLKASGTTSSAIITVYVVKEPSLSDPLVSSNVITSKNISVAIAKENTKMYTVYFEAYKGDTTSVPKQEVLPGQVVVMPVAPTKTGYTFKGWYLEDAKYDFSKPVEKDMTLKAVWEIATTKFVDDRFDTGYPKVTVNEDGYITVSLKLKNAPDSTVKAYLIADPYNTVLEPDKTAVMHGHTGSEDSIAWAKYNGYLEINDTSVHTIVTTAKTDDKKALVAIVLKDNTKVSIKPTIIEIEKTLVDELDEYPPTVGSIYINNSKTKIYVYTHDELDGSSNAEPTDFELTYMGNPVTITKVDVLEDAIKFYDAVELSVSGLTSDIQVSELALNYTGTGITDKAKIPNSFERFNNESIKSAQAMIPNVYVSSNLEYMRLKITPSIETDSSSFDKYNIKAYYASDFDAISADNELKLEFVNSPVGMGEVDFTYKIVNTPAQSDENKIYVVAEITTCAKDRMTIDSSTITPLIINPPVLIDGFSNANYFEVTYEGLVEGSVYGCSFDLKIVDSNDSIIDLSTFSGMGGAYGVPKSDADNNLSSQSKIHFMGNYYYGTLPTASSGMKVYIRYNPKHNHEYLKDISGKELKTPSDWIEVTIQ</sequence>
<evidence type="ECO:0000256" key="3">
    <source>
        <dbReference type="SAM" id="MobiDB-lite"/>
    </source>
</evidence>
<feature type="compositionally biased region" description="Basic and acidic residues" evidence="3">
    <location>
        <begin position="453"/>
        <end position="466"/>
    </location>
</feature>